<dbReference type="PRINTS" id="PR00131">
    <property type="entry name" value="GLHYDRLASE1"/>
</dbReference>
<dbReference type="OrthoDB" id="65569at2759"/>
<dbReference type="Pfam" id="PF00232">
    <property type="entry name" value="Glyco_hydro_1"/>
    <property type="match status" value="1"/>
</dbReference>
<dbReference type="GO" id="GO:0008422">
    <property type="term" value="F:beta-glucosidase activity"/>
    <property type="evidence" value="ECO:0007669"/>
    <property type="project" value="TreeGrafter"/>
</dbReference>
<dbReference type="PANTHER" id="PTHR10353">
    <property type="entry name" value="GLYCOSYL HYDROLASE"/>
    <property type="match status" value="1"/>
</dbReference>
<dbReference type="GO" id="GO:0005975">
    <property type="term" value="P:carbohydrate metabolic process"/>
    <property type="evidence" value="ECO:0007669"/>
    <property type="project" value="InterPro"/>
</dbReference>
<keyword evidence="3" id="KW-0378">Hydrolase</keyword>
<feature type="signal peptide" evidence="7">
    <location>
        <begin position="1"/>
        <end position="21"/>
    </location>
</feature>
<evidence type="ECO:0000313" key="9">
    <source>
        <dbReference type="Proteomes" id="UP000249218"/>
    </source>
</evidence>
<keyword evidence="7" id="KW-0732">Signal</keyword>
<dbReference type="OMA" id="EINAMDM"/>
<protein>
    <recommendedName>
        <fullName evidence="10">Seminal fluid protein</fullName>
    </recommendedName>
</protein>
<reference evidence="8 9" key="1">
    <citation type="journal article" date="2017" name="BMC Biol.">
        <title>Genomic innovations, transcriptional plasticity and gene loss underlying the evolution and divergence of two highly polyphagous and invasive Helicoverpa pest species.</title>
        <authorList>
            <person name="Pearce S.L."/>
            <person name="Clarke D.F."/>
            <person name="East P.D."/>
            <person name="Elfekih S."/>
            <person name="Gordon K.H."/>
            <person name="Jermiin L.S."/>
            <person name="McGaughran A."/>
            <person name="Oakeshott J.G."/>
            <person name="Papanikolaou A."/>
            <person name="Perera O.P."/>
            <person name="Rane R.V."/>
            <person name="Richards S."/>
            <person name="Tay W.T."/>
            <person name="Walsh T.K."/>
            <person name="Anderson A."/>
            <person name="Anderson C.J."/>
            <person name="Asgari S."/>
            <person name="Board P.G."/>
            <person name="Bretschneider A."/>
            <person name="Campbell P.M."/>
            <person name="Chertemps T."/>
            <person name="Christeller J.T."/>
            <person name="Coppin C.W."/>
            <person name="Downes S.J."/>
            <person name="Duan G."/>
            <person name="Farnsworth C.A."/>
            <person name="Good R.T."/>
            <person name="Han L.B."/>
            <person name="Han Y.C."/>
            <person name="Hatje K."/>
            <person name="Horne I."/>
            <person name="Huang Y.P."/>
            <person name="Hughes D.S."/>
            <person name="Jacquin-Joly E."/>
            <person name="James W."/>
            <person name="Jhangiani S."/>
            <person name="Kollmar M."/>
            <person name="Kuwar S.S."/>
            <person name="Li S."/>
            <person name="Liu N.Y."/>
            <person name="Maibeche M.T."/>
            <person name="Miller J.R."/>
            <person name="Montagne N."/>
            <person name="Perry T."/>
            <person name="Qu J."/>
            <person name="Song S.V."/>
            <person name="Sutton G.G."/>
            <person name="Vogel H."/>
            <person name="Walenz B.P."/>
            <person name="Xu W."/>
            <person name="Zhang H.J."/>
            <person name="Zou Z."/>
            <person name="Batterham P."/>
            <person name="Edwards O.R."/>
            <person name="Feyereisen R."/>
            <person name="Gibbs R.A."/>
            <person name="Heckel D.G."/>
            <person name="McGrath A."/>
            <person name="Robin C."/>
            <person name="Scherer S.E."/>
            <person name="Worley K.C."/>
            <person name="Wu Y.D."/>
        </authorList>
    </citation>
    <scope>NUCLEOTIDE SEQUENCE [LARGE SCALE GENOMIC DNA]</scope>
    <source>
        <strain evidence="8">Harm_GR_Male_#8</strain>
        <tissue evidence="8">Whole organism</tissue>
    </source>
</reference>
<gene>
    <name evidence="8" type="primary">HaOG210385</name>
    <name evidence="8" type="ORF">B5X24_HaOG210385</name>
</gene>
<evidence type="ECO:0000256" key="4">
    <source>
        <dbReference type="ARBA" id="ARBA00023180"/>
    </source>
</evidence>
<sequence>MNNHATLLCVVFLVTSHTVESKSKTRKFPPDFIFGASTSAYQVEGAWHEDGKAVSIWDVACHKHPSPIKDDSTGDVSADSYHKFHQDVRAAADLGLDFYRFSISWPRVLPNGFGDKINQYGIDYYNDLIDDLLSKNITPMVTIYHWDLPYNLQKLGGWTNPLIIEWYTDYAKFLFERLGEKVRYWITINDPKEICAKGYGSDTQAPFLNITGVAEYLCARNVLIAHAKAYHIYDEQYRKIQNGSVGISLGFVWYEAASDTSEDHQAAYDARQFEWGLYANPIFSKNGNFPEDVKKSVSVKSAEQGYPRSRLPVLSPKEIAMLKGSADFLGVNAFTTKLTYRDASLDGMYPTPSYMDDMGAVLVKDPSWTQSHSGWLQEVPWGFFKLFMEIKMLYDNPPVYITANGWPNDGGLLDEDRIRYMRNYLNAMLDAINEGCDIRGYSMWSLIDTFEWRHGYLDKFGLYQVDFSNSEKTRTPRKSAFIYKQIIKSKVLDPDFEPESFIVEVIKESQEKGRVDNDVI</sequence>
<feature type="chain" id="PRO_5016132060" description="Seminal fluid protein" evidence="7">
    <location>
        <begin position="22"/>
        <end position="520"/>
    </location>
</feature>
<organism evidence="8 9">
    <name type="scientific">Helicoverpa armigera</name>
    <name type="common">Cotton bollworm</name>
    <name type="synonym">Heliothis armigera</name>
    <dbReference type="NCBI Taxonomy" id="29058"/>
    <lineage>
        <taxon>Eukaryota</taxon>
        <taxon>Metazoa</taxon>
        <taxon>Ecdysozoa</taxon>
        <taxon>Arthropoda</taxon>
        <taxon>Hexapoda</taxon>
        <taxon>Insecta</taxon>
        <taxon>Pterygota</taxon>
        <taxon>Neoptera</taxon>
        <taxon>Endopterygota</taxon>
        <taxon>Lepidoptera</taxon>
        <taxon>Glossata</taxon>
        <taxon>Ditrysia</taxon>
        <taxon>Noctuoidea</taxon>
        <taxon>Noctuidae</taxon>
        <taxon>Heliothinae</taxon>
        <taxon>Helicoverpa</taxon>
    </lineage>
</organism>
<dbReference type="PROSITE" id="PS00653">
    <property type="entry name" value="GLYCOSYL_HYDROL_F1_2"/>
    <property type="match status" value="1"/>
</dbReference>
<dbReference type="EMBL" id="KZ150146">
    <property type="protein sequence ID" value="PZC72895.1"/>
    <property type="molecule type" value="Genomic_DNA"/>
</dbReference>
<evidence type="ECO:0000256" key="6">
    <source>
        <dbReference type="RuleBase" id="RU003690"/>
    </source>
</evidence>
<evidence type="ECO:0000313" key="8">
    <source>
        <dbReference type="EMBL" id="PZC72895.1"/>
    </source>
</evidence>
<evidence type="ECO:0000256" key="5">
    <source>
        <dbReference type="ARBA" id="ARBA00023295"/>
    </source>
</evidence>
<dbReference type="AlphaFoldDB" id="A0A2W1BGQ3"/>
<keyword evidence="4" id="KW-0325">Glycoprotein</keyword>
<dbReference type="InterPro" id="IPR033132">
    <property type="entry name" value="GH_1_N_CS"/>
</dbReference>
<evidence type="ECO:0008006" key="10">
    <source>
        <dbReference type="Google" id="ProtNLM"/>
    </source>
</evidence>
<proteinExistence type="inferred from homology"/>
<evidence type="ECO:0000256" key="2">
    <source>
        <dbReference type="ARBA" id="ARBA00011738"/>
    </source>
</evidence>
<evidence type="ECO:0000256" key="3">
    <source>
        <dbReference type="ARBA" id="ARBA00022801"/>
    </source>
</evidence>
<dbReference type="InterPro" id="IPR001360">
    <property type="entry name" value="Glyco_hydro_1"/>
</dbReference>
<comment type="similarity">
    <text evidence="1 6">Belongs to the glycosyl hydrolase 1 family.</text>
</comment>
<dbReference type="Gene3D" id="3.20.20.80">
    <property type="entry name" value="Glycosidases"/>
    <property type="match status" value="1"/>
</dbReference>
<name>A0A2W1BGQ3_HELAM</name>
<comment type="subunit">
    <text evidence="2">Homodimer.</text>
</comment>
<dbReference type="Proteomes" id="UP000249218">
    <property type="component" value="Unassembled WGS sequence"/>
</dbReference>
<dbReference type="SUPFAM" id="SSF51445">
    <property type="entry name" value="(Trans)glycosidases"/>
    <property type="match status" value="1"/>
</dbReference>
<keyword evidence="9" id="KW-1185">Reference proteome</keyword>
<evidence type="ECO:0000256" key="1">
    <source>
        <dbReference type="ARBA" id="ARBA00010838"/>
    </source>
</evidence>
<accession>A0A2W1BGQ3</accession>
<dbReference type="FunFam" id="3.20.20.80:FF:000013">
    <property type="entry name" value="lactase-phlorizin hydrolase"/>
    <property type="match status" value="1"/>
</dbReference>
<dbReference type="InterPro" id="IPR017853">
    <property type="entry name" value="GH"/>
</dbReference>
<keyword evidence="5" id="KW-0326">Glycosidase</keyword>
<dbReference type="PANTHER" id="PTHR10353:SF36">
    <property type="entry name" value="LP05116P"/>
    <property type="match status" value="1"/>
</dbReference>
<evidence type="ECO:0000256" key="7">
    <source>
        <dbReference type="SAM" id="SignalP"/>
    </source>
</evidence>